<dbReference type="Pfam" id="PF00406">
    <property type="entry name" value="ADK"/>
    <property type="match status" value="1"/>
</dbReference>
<dbReference type="OrthoDB" id="439792at2759"/>
<feature type="binding site" evidence="6">
    <location>
        <begin position="193"/>
        <end position="195"/>
    </location>
    <ligand>
        <name>AMP</name>
        <dbReference type="ChEBI" id="CHEBI:456215"/>
    </ligand>
</feature>
<comment type="catalytic activity">
    <reaction evidence="6">
        <text>AMP + ATP = 2 ADP</text>
        <dbReference type="Rhea" id="RHEA:12973"/>
        <dbReference type="ChEBI" id="CHEBI:30616"/>
        <dbReference type="ChEBI" id="CHEBI:456215"/>
        <dbReference type="ChEBI" id="CHEBI:456216"/>
        <dbReference type="EC" id="2.7.4.3"/>
    </reaction>
</comment>
<feature type="binding site" evidence="6">
    <location>
        <position position="336"/>
    </location>
    <ligand>
        <name>ATP</name>
        <dbReference type="ChEBI" id="CHEBI:30616"/>
    </ligand>
</feature>
<accession>A0A179G7G3</accession>
<dbReference type="GO" id="GO:0006172">
    <property type="term" value="P:ADP biosynthetic process"/>
    <property type="evidence" value="ECO:0007669"/>
    <property type="project" value="UniProtKB-UniRule"/>
</dbReference>
<feature type="binding site" evidence="6">
    <location>
        <begin position="222"/>
        <end position="225"/>
    </location>
    <ligand>
        <name>AMP</name>
        <dbReference type="ChEBI" id="CHEBI:456215"/>
    </ligand>
</feature>
<dbReference type="GO" id="GO:0005829">
    <property type="term" value="C:cytosol"/>
    <property type="evidence" value="ECO:0007669"/>
    <property type="project" value="UniProtKB-SubCell"/>
</dbReference>
<sequence>MAGRTEILGKVTAGKITRNLTPYPQPWFCRQRFFTQNSGFQTSVAILFLPPIRPPASEHPNCCILSRCELALEVQAFRLPIDIDTVSFESRSSYPFVTMGFVEDELKQLKEVIGNLDSRIKQLEKRTTGSSPSTEEIRMIIMGPPGAGKGTQAPKIKERFSCCHLATGDMLRSQVAKKTPLGREAKKIMDQGGLVSDDIVIGMIKEELENNKECQGGFILDGFPRTVPQAEGLDAMLQKRNQKLQHAVELQIDDSLLVARITGRLIHPASGRSYHSTFNPPKEAMKDDVTGEPLVQRSDDNADALKKRLVTYHKQTTPVVEYYQKTGIWKGVDASQQPGQVWKHMLDILEGNKINGSGILGRIASRN</sequence>
<feature type="binding site" evidence="6">
    <location>
        <position position="229"/>
    </location>
    <ligand>
        <name>AMP</name>
        <dbReference type="ChEBI" id="CHEBI:456215"/>
    </ligand>
</feature>
<feature type="binding site" evidence="6">
    <location>
        <position position="308"/>
    </location>
    <ligand>
        <name>AMP</name>
        <dbReference type="ChEBI" id="CHEBI:456215"/>
    </ligand>
</feature>
<feature type="binding site" evidence="6">
    <location>
        <begin position="146"/>
        <end position="151"/>
    </location>
    <ligand>
        <name>ATP</name>
        <dbReference type="ChEBI" id="CHEBI:30616"/>
    </ligand>
</feature>
<dbReference type="PRINTS" id="PR00094">
    <property type="entry name" value="ADENYLTKNASE"/>
</dbReference>
<dbReference type="GeneID" id="28854768"/>
<dbReference type="HAMAP" id="MF_03168">
    <property type="entry name" value="Adenylate_kinase_AK2"/>
    <property type="match status" value="1"/>
</dbReference>
<organism evidence="8 9">
    <name type="scientific">Pochonia chlamydosporia 170</name>
    <dbReference type="NCBI Taxonomy" id="1380566"/>
    <lineage>
        <taxon>Eukaryota</taxon>
        <taxon>Fungi</taxon>
        <taxon>Dikarya</taxon>
        <taxon>Ascomycota</taxon>
        <taxon>Pezizomycotina</taxon>
        <taxon>Sordariomycetes</taxon>
        <taxon>Hypocreomycetidae</taxon>
        <taxon>Hypocreales</taxon>
        <taxon>Clavicipitaceae</taxon>
        <taxon>Pochonia</taxon>
    </lineage>
</organism>
<dbReference type="AlphaFoldDB" id="A0A179G7G3"/>
<dbReference type="CDD" id="cd01428">
    <property type="entry name" value="ADK"/>
    <property type="match status" value="1"/>
</dbReference>
<dbReference type="Gene3D" id="3.40.50.300">
    <property type="entry name" value="P-loop containing nucleotide triphosphate hydrolases"/>
    <property type="match status" value="1"/>
</dbReference>
<dbReference type="Proteomes" id="UP000078397">
    <property type="component" value="Unassembled WGS sequence"/>
</dbReference>
<evidence type="ECO:0000256" key="6">
    <source>
        <dbReference type="HAMAP-Rule" id="MF_03168"/>
    </source>
</evidence>
<dbReference type="InterPro" id="IPR033690">
    <property type="entry name" value="Adenylat_kinase_CS"/>
</dbReference>
<dbReference type="InterPro" id="IPR028587">
    <property type="entry name" value="AK2"/>
</dbReference>
<feature type="binding site" evidence="6">
    <location>
        <position position="172"/>
    </location>
    <ligand>
        <name>AMP</name>
        <dbReference type="ChEBI" id="CHEBI:456215"/>
    </ligand>
</feature>
<dbReference type="SUPFAM" id="SSF52540">
    <property type="entry name" value="P-loop containing nucleoside triphosphate hydrolases"/>
    <property type="match status" value="1"/>
</dbReference>
<keyword evidence="1 6" id="KW-0808">Transferase</keyword>
<reference evidence="8 9" key="1">
    <citation type="journal article" date="2016" name="PLoS Pathog.">
        <title>Biosynthesis of antibiotic leucinostatins in bio-control fungus Purpureocillium lilacinum and their inhibition on phytophthora revealed by genome mining.</title>
        <authorList>
            <person name="Wang G."/>
            <person name="Liu Z."/>
            <person name="Lin R."/>
            <person name="Li E."/>
            <person name="Mao Z."/>
            <person name="Ling J."/>
            <person name="Yang Y."/>
            <person name="Yin W.B."/>
            <person name="Xie B."/>
        </authorList>
    </citation>
    <scope>NUCLEOTIDE SEQUENCE [LARGE SCALE GENOMIC DNA]</scope>
    <source>
        <strain evidence="8">170</strain>
    </source>
</reference>
<protein>
    <recommendedName>
        <fullName evidence="6">Adenylate kinase</fullName>
        <ecNumber evidence="6">2.7.4.3</ecNumber>
    </recommendedName>
    <alternativeName>
        <fullName evidence="6">ATP-AMP transphosphorylase</fullName>
    </alternativeName>
    <alternativeName>
        <fullName evidence="6">ATP:AMP phosphotransferase</fullName>
    </alternativeName>
    <alternativeName>
        <fullName evidence="6">Adenylate kinase cytosolic and mitochondrial</fullName>
    </alternativeName>
    <alternativeName>
        <fullName evidence="6">Adenylate monophosphate kinase</fullName>
    </alternativeName>
</protein>
<dbReference type="InterPro" id="IPR006259">
    <property type="entry name" value="Adenyl_kin_sub"/>
</dbReference>
<comment type="function">
    <text evidence="6">Catalyzes the reversible transfer of the terminal phosphate group between ATP and AMP. Plays an important role in cellular energy homeostasis and in adenine nucleotide metabolism. Adenylate kinase activity is critical for regulation of the phosphate utilization and the AMP de novo biosynthesis pathways.</text>
</comment>
<evidence type="ECO:0000256" key="1">
    <source>
        <dbReference type="ARBA" id="ARBA00022679"/>
    </source>
</evidence>
<dbReference type="GO" id="GO:0005524">
    <property type="term" value="F:ATP binding"/>
    <property type="evidence" value="ECO:0007669"/>
    <property type="project" value="UniProtKB-KW"/>
</dbReference>
<evidence type="ECO:0000256" key="4">
    <source>
        <dbReference type="ARBA" id="ARBA00022840"/>
    </source>
</evidence>
<dbReference type="GO" id="GO:0004017">
    <property type="term" value="F:AMP kinase activity"/>
    <property type="evidence" value="ECO:0007669"/>
    <property type="project" value="UniProtKB-UniRule"/>
</dbReference>
<feature type="binding site" evidence="6">
    <location>
        <position position="297"/>
    </location>
    <ligand>
        <name>AMP</name>
        <dbReference type="ChEBI" id="CHEBI:456215"/>
    </ligand>
</feature>
<dbReference type="GO" id="GO:0046033">
    <property type="term" value="P:AMP metabolic process"/>
    <property type="evidence" value="ECO:0007669"/>
    <property type="project" value="UniProtKB-UniRule"/>
</dbReference>
<dbReference type="NCBIfam" id="NF001381">
    <property type="entry name" value="PRK00279.1-3"/>
    <property type="match status" value="1"/>
</dbReference>
<dbReference type="InterPro" id="IPR027417">
    <property type="entry name" value="P-loop_NTPase"/>
</dbReference>
<keyword evidence="6" id="KW-0963">Cytoplasm</keyword>
<dbReference type="NCBIfam" id="TIGR01351">
    <property type="entry name" value="adk"/>
    <property type="match status" value="1"/>
</dbReference>
<dbReference type="NCBIfam" id="NF001380">
    <property type="entry name" value="PRK00279.1-2"/>
    <property type="match status" value="1"/>
</dbReference>
<keyword evidence="9" id="KW-1185">Reference proteome</keyword>
<dbReference type="NCBIfam" id="NF011100">
    <property type="entry name" value="PRK14527.1"/>
    <property type="match status" value="1"/>
</dbReference>
<evidence type="ECO:0000313" key="8">
    <source>
        <dbReference type="EMBL" id="OAQ73371.1"/>
    </source>
</evidence>
<name>A0A179G7G3_METCM</name>
<feature type="domain" description="Adenylate kinase active site lid" evidence="7">
    <location>
        <begin position="264"/>
        <end position="299"/>
    </location>
</feature>
<dbReference type="InterPro" id="IPR000850">
    <property type="entry name" value="Adenylat/UMP-CMP_kin"/>
</dbReference>
<feature type="binding site" evidence="6">
    <location>
        <position position="264"/>
    </location>
    <ligand>
        <name>ATP</name>
        <dbReference type="ChEBI" id="CHEBI:30616"/>
    </ligand>
</feature>
<keyword evidence="3 6" id="KW-0418">Kinase</keyword>
<feature type="region of interest" description="LID" evidence="6">
    <location>
        <begin position="263"/>
        <end position="300"/>
    </location>
</feature>
<evidence type="ECO:0000313" key="9">
    <source>
        <dbReference type="Proteomes" id="UP000078397"/>
    </source>
</evidence>
<keyword evidence="5 6" id="KW-0496">Mitochondrion</keyword>
<dbReference type="FunFam" id="3.40.50.300:FF:000106">
    <property type="entry name" value="Adenylate kinase mitochondrial"/>
    <property type="match status" value="1"/>
</dbReference>
<evidence type="ECO:0000256" key="2">
    <source>
        <dbReference type="ARBA" id="ARBA00022741"/>
    </source>
</evidence>
<keyword evidence="4 6" id="KW-0067">ATP-binding</keyword>
<comment type="subcellular location">
    <subcellularLocation>
        <location evidence="6">Cytoplasm</location>
        <location evidence="6">Cytosol</location>
    </subcellularLocation>
    <subcellularLocation>
        <location evidence="6">Mitochondrion intermembrane space</location>
    </subcellularLocation>
    <text evidence="6">Predominantly mitochondrial.</text>
</comment>
<dbReference type="PANTHER" id="PTHR23359">
    <property type="entry name" value="NUCLEOTIDE KINASE"/>
    <property type="match status" value="1"/>
</dbReference>
<dbReference type="GO" id="GO:0005758">
    <property type="term" value="C:mitochondrial intermembrane space"/>
    <property type="evidence" value="ECO:0007669"/>
    <property type="project" value="UniProtKB-SubCell"/>
</dbReference>
<feature type="binding site" evidence="6">
    <location>
        <begin position="273"/>
        <end position="274"/>
    </location>
    <ligand>
        <name>ATP</name>
        <dbReference type="ChEBI" id="CHEBI:30616"/>
    </ligand>
</feature>
<dbReference type="GO" id="GO:0046034">
    <property type="term" value="P:ATP metabolic process"/>
    <property type="evidence" value="ECO:0007669"/>
    <property type="project" value="UniProtKB-UniRule"/>
</dbReference>
<evidence type="ECO:0000256" key="3">
    <source>
        <dbReference type="ARBA" id="ARBA00022777"/>
    </source>
</evidence>
<gene>
    <name evidence="6" type="primary">ADK1</name>
    <name evidence="8" type="ORF">VFPPC_12997</name>
</gene>
<dbReference type="HAMAP" id="MF_00235">
    <property type="entry name" value="Adenylate_kinase_Adk"/>
    <property type="match status" value="1"/>
</dbReference>
<dbReference type="EMBL" id="LSBJ02000001">
    <property type="protein sequence ID" value="OAQ73371.1"/>
    <property type="molecule type" value="Genomic_DNA"/>
</dbReference>
<dbReference type="EC" id="2.7.4.3" evidence="6"/>
<dbReference type="Pfam" id="PF05191">
    <property type="entry name" value="ADK_lid"/>
    <property type="match status" value="1"/>
</dbReference>
<dbReference type="RefSeq" id="XP_018149454.1">
    <property type="nucleotide sequence ID" value="XM_018290774.1"/>
</dbReference>
<keyword evidence="2 6" id="KW-0547">Nucleotide-binding</keyword>
<dbReference type="STRING" id="1380566.A0A179G7G3"/>
<dbReference type="InterPro" id="IPR007862">
    <property type="entry name" value="Adenylate_kinase_lid-dom"/>
</dbReference>
<comment type="subunit">
    <text evidence="6">Monomer.</text>
</comment>
<comment type="similarity">
    <text evidence="6">Belongs to the adenylate kinase family. AK2 subfamily.</text>
</comment>
<comment type="domain">
    <text evidence="6">Consists of three domains, a large central CORE domain and two small peripheral domains, NMPbind and LID, which undergo movements during catalysis. The LID domain closes over the site of phosphoryl transfer upon ATP binding. Assembling and dissambling the active center during each catalytic cycle provides an effective means to prevent ATP hydrolysis.</text>
</comment>
<evidence type="ECO:0000259" key="7">
    <source>
        <dbReference type="Pfam" id="PF05191"/>
    </source>
</evidence>
<comment type="caution">
    <text evidence="8">The sequence shown here is derived from an EMBL/GenBank/DDBJ whole genome shotgun (WGS) entry which is preliminary data.</text>
</comment>
<feature type="binding site" evidence="6">
    <location>
        <position position="167"/>
    </location>
    <ligand>
        <name>AMP</name>
        <dbReference type="ChEBI" id="CHEBI:456215"/>
    </ligand>
</feature>
<feature type="region of interest" description="NMPbind" evidence="6">
    <location>
        <begin position="166"/>
        <end position="195"/>
    </location>
</feature>
<evidence type="ECO:0000256" key="5">
    <source>
        <dbReference type="ARBA" id="ARBA00023128"/>
    </source>
</evidence>
<dbReference type="PROSITE" id="PS00113">
    <property type="entry name" value="ADENYLATE_KINASE"/>
    <property type="match status" value="1"/>
</dbReference>
<proteinExistence type="inferred from homology"/>
<dbReference type="KEGG" id="pchm:VFPPC_12997"/>